<dbReference type="InterPro" id="IPR011701">
    <property type="entry name" value="MFS"/>
</dbReference>
<dbReference type="CDD" id="cd17489">
    <property type="entry name" value="MFS_YfcJ_like"/>
    <property type="match status" value="1"/>
</dbReference>
<feature type="transmembrane region" description="Helical" evidence="7">
    <location>
        <begin position="211"/>
        <end position="233"/>
    </location>
</feature>
<dbReference type="Pfam" id="PF00083">
    <property type="entry name" value="Sugar_tr"/>
    <property type="match status" value="1"/>
</dbReference>
<keyword evidence="4 7" id="KW-0812">Transmembrane</keyword>
<dbReference type="AlphaFoldDB" id="A0A419SB95"/>
<evidence type="ECO:0000313" key="10">
    <source>
        <dbReference type="Proteomes" id="UP000283433"/>
    </source>
</evidence>
<dbReference type="InterPro" id="IPR005829">
    <property type="entry name" value="Sugar_transporter_CS"/>
</dbReference>
<feature type="transmembrane region" description="Helical" evidence="7">
    <location>
        <begin position="331"/>
        <end position="352"/>
    </location>
</feature>
<feature type="domain" description="Major facilitator superfamily (MFS) profile" evidence="8">
    <location>
        <begin position="12"/>
        <end position="388"/>
    </location>
</feature>
<dbReference type="InterPro" id="IPR036259">
    <property type="entry name" value="MFS_trans_sf"/>
</dbReference>
<feature type="transmembrane region" description="Helical" evidence="7">
    <location>
        <begin position="364"/>
        <end position="382"/>
    </location>
</feature>
<comment type="function">
    <text evidence="1">Resistance to tetracycline by an active tetracycline efflux. This is an energy-dependent process that decreases the accumulation of the antibiotic in whole cells. This protein functions as a metal-tetracycline/H(+) antiporter.</text>
</comment>
<keyword evidence="6 7" id="KW-0472">Membrane</keyword>
<feature type="transmembrane region" description="Helical" evidence="7">
    <location>
        <begin position="245"/>
        <end position="262"/>
    </location>
</feature>
<evidence type="ECO:0000313" key="9">
    <source>
        <dbReference type="EMBL" id="RKD20095.1"/>
    </source>
</evidence>
<evidence type="ECO:0000256" key="4">
    <source>
        <dbReference type="ARBA" id="ARBA00022692"/>
    </source>
</evidence>
<name>A0A419SB95_9SPHI</name>
<dbReference type="Proteomes" id="UP000283433">
    <property type="component" value="Unassembled WGS sequence"/>
</dbReference>
<dbReference type="PROSITE" id="PS50850">
    <property type="entry name" value="MFS"/>
    <property type="match status" value="1"/>
</dbReference>
<dbReference type="Pfam" id="PF07690">
    <property type="entry name" value="MFS_1"/>
    <property type="match status" value="1"/>
</dbReference>
<evidence type="ECO:0000256" key="3">
    <source>
        <dbReference type="ARBA" id="ARBA00007520"/>
    </source>
</evidence>
<reference evidence="9 10" key="1">
    <citation type="submission" date="2016-07" db="EMBL/GenBank/DDBJ databases">
        <title>Genome of Pelobium manganitolerans.</title>
        <authorList>
            <person name="Wu S."/>
            <person name="Wang G."/>
        </authorList>
    </citation>
    <scope>NUCLEOTIDE SEQUENCE [LARGE SCALE GENOMIC DNA]</scope>
    <source>
        <strain evidence="9 10">YS-25</strain>
    </source>
</reference>
<gene>
    <name evidence="9" type="ORF">BCY91_00250</name>
</gene>
<comment type="similarity">
    <text evidence="3">Belongs to the major facilitator superfamily. TCR/Tet family.</text>
</comment>
<feature type="transmembrane region" description="Helical" evidence="7">
    <location>
        <begin position="298"/>
        <end position="319"/>
    </location>
</feature>
<feature type="transmembrane region" description="Helical" evidence="7">
    <location>
        <begin position="77"/>
        <end position="104"/>
    </location>
</feature>
<evidence type="ECO:0000256" key="1">
    <source>
        <dbReference type="ARBA" id="ARBA00003279"/>
    </source>
</evidence>
<feature type="transmembrane region" description="Helical" evidence="7">
    <location>
        <begin position="12"/>
        <end position="31"/>
    </location>
</feature>
<evidence type="ECO:0000256" key="2">
    <source>
        <dbReference type="ARBA" id="ARBA00004141"/>
    </source>
</evidence>
<sequence length="399" mass="43260">MSDPQKSIYTLPFLLVCFSSFLFSASFNMLIPDLPAYLTSMGGAEFKGLIIALFTLTAGISRPFSGKLTDKIGRVPVMAVGSLVCFVCGFLYPILTSIAGFLFLRLIHGFSTGFKPTATSAYVADSVPAGKWGEAMGIHGVFFSTGMAIGPAIGSAITQHYSINVLFYCSSLFALASILIIFNMKETLPSKQRFKPSLLKMKRNEWINKQAMPAFWVTIFSYVSYGAIITLIPDWTLRIGIANKGIFFMVFTIASLLVRFVAGKSSDKFGRKPIIKFSMALLCLALLCLGIFETANGFLIGAVIYGVATGMLSPAVSAWTIDLSDADKRGLAVATVYIALEAGIGLGAFFSGWYVGSRIENTPLVFYAAAIANFMGLVYLYLHSNKKSPLSPKDKELEL</sequence>
<feature type="transmembrane region" description="Helical" evidence="7">
    <location>
        <begin position="46"/>
        <end position="65"/>
    </location>
</feature>
<dbReference type="RefSeq" id="WP_120180011.1">
    <property type="nucleotide sequence ID" value="NZ_MBTA01000001.1"/>
</dbReference>
<dbReference type="SUPFAM" id="SSF103473">
    <property type="entry name" value="MFS general substrate transporter"/>
    <property type="match status" value="1"/>
</dbReference>
<dbReference type="InterPro" id="IPR005828">
    <property type="entry name" value="MFS_sugar_transport-like"/>
</dbReference>
<dbReference type="InterPro" id="IPR020846">
    <property type="entry name" value="MFS_dom"/>
</dbReference>
<feature type="transmembrane region" description="Helical" evidence="7">
    <location>
        <begin position="165"/>
        <end position="184"/>
    </location>
</feature>
<dbReference type="PANTHER" id="PTHR23531:SF1">
    <property type="entry name" value="QUINOLENE RESISTANCE PROTEIN NORA"/>
    <property type="match status" value="1"/>
</dbReference>
<keyword evidence="5 7" id="KW-1133">Transmembrane helix</keyword>
<organism evidence="9 10">
    <name type="scientific">Pelobium manganitolerans</name>
    <dbReference type="NCBI Taxonomy" id="1842495"/>
    <lineage>
        <taxon>Bacteria</taxon>
        <taxon>Pseudomonadati</taxon>
        <taxon>Bacteroidota</taxon>
        <taxon>Sphingobacteriia</taxon>
        <taxon>Sphingobacteriales</taxon>
        <taxon>Sphingobacteriaceae</taxon>
        <taxon>Pelobium</taxon>
    </lineage>
</organism>
<evidence type="ECO:0000256" key="6">
    <source>
        <dbReference type="ARBA" id="ARBA00023136"/>
    </source>
</evidence>
<protein>
    <submittedName>
        <fullName evidence="9">MFS transporter</fullName>
    </submittedName>
</protein>
<dbReference type="OrthoDB" id="9812221at2"/>
<dbReference type="GO" id="GO:0016020">
    <property type="term" value="C:membrane"/>
    <property type="evidence" value="ECO:0007669"/>
    <property type="project" value="UniProtKB-SubCell"/>
</dbReference>
<evidence type="ECO:0000256" key="5">
    <source>
        <dbReference type="ARBA" id="ARBA00022989"/>
    </source>
</evidence>
<dbReference type="EMBL" id="MBTA01000001">
    <property type="protein sequence ID" value="RKD20095.1"/>
    <property type="molecule type" value="Genomic_DNA"/>
</dbReference>
<accession>A0A419SB95</accession>
<dbReference type="Gene3D" id="1.20.1250.20">
    <property type="entry name" value="MFS general substrate transporter like domains"/>
    <property type="match status" value="2"/>
</dbReference>
<comment type="caution">
    <text evidence="9">The sequence shown here is derived from an EMBL/GenBank/DDBJ whole genome shotgun (WGS) entry which is preliminary data.</text>
</comment>
<keyword evidence="10" id="KW-1185">Reference proteome</keyword>
<feature type="transmembrane region" description="Helical" evidence="7">
    <location>
        <begin position="274"/>
        <end position="292"/>
    </location>
</feature>
<proteinExistence type="inferred from homology"/>
<dbReference type="GO" id="GO:0022857">
    <property type="term" value="F:transmembrane transporter activity"/>
    <property type="evidence" value="ECO:0007669"/>
    <property type="project" value="InterPro"/>
</dbReference>
<dbReference type="InterPro" id="IPR052714">
    <property type="entry name" value="MFS_Exporter"/>
</dbReference>
<dbReference type="PANTHER" id="PTHR23531">
    <property type="entry name" value="QUINOLENE RESISTANCE PROTEIN NORA"/>
    <property type="match status" value="1"/>
</dbReference>
<dbReference type="PRINTS" id="PR01035">
    <property type="entry name" value="TCRTETA"/>
</dbReference>
<dbReference type="PROSITE" id="PS00216">
    <property type="entry name" value="SUGAR_TRANSPORT_1"/>
    <property type="match status" value="1"/>
</dbReference>
<evidence type="ECO:0000256" key="7">
    <source>
        <dbReference type="SAM" id="Phobius"/>
    </source>
</evidence>
<evidence type="ECO:0000259" key="8">
    <source>
        <dbReference type="PROSITE" id="PS50850"/>
    </source>
</evidence>
<dbReference type="InterPro" id="IPR001958">
    <property type="entry name" value="Tet-R_TetA/multi-R_MdtG-like"/>
</dbReference>
<comment type="subcellular location">
    <subcellularLocation>
        <location evidence="2">Membrane</location>
        <topology evidence="2">Multi-pass membrane protein</topology>
    </subcellularLocation>
</comment>